<name>A0A9W9Z2R6_9CNID</name>
<comment type="caution">
    <text evidence="11">The sequence shown here is derived from an EMBL/GenBank/DDBJ whole genome shotgun (WGS) entry which is preliminary data.</text>
</comment>
<dbReference type="GO" id="GO:0005886">
    <property type="term" value="C:plasma membrane"/>
    <property type="evidence" value="ECO:0007669"/>
    <property type="project" value="UniProtKB-SubCell"/>
</dbReference>
<organism evidence="11 12">
    <name type="scientific">Desmophyllum pertusum</name>
    <dbReference type="NCBI Taxonomy" id="174260"/>
    <lineage>
        <taxon>Eukaryota</taxon>
        <taxon>Metazoa</taxon>
        <taxon>Cnidaria</taxon>
        <taxon>Anthozoa</taxon>
        <taxon>Hexacorallia</taxon>
        <taxon>Scleractinia</taxon>
        <taxon>Caryophylliina</taxon>
        <taxon>Caryophylliidae</taxon>
        <taxon>Desmophyllum</taxon>
    </lineage>
</organism>
<dbReference type="CDD" id="cd00637">
    <property type="entry name" value="7tm_classA_rhodopsin-like"/>
    <property type="match status" value="1"/>
</dbReference>
<evidence type="ECO:0000256" key="8">
    <source>
        <dbReference type="ARBA" id="ARBA00023224"/>
    </source>
</evidence>
<evidence type="ECO:0000256" key="3">
    <source>
        <dbReference type="ARBA" id="ARBA00022692"/>
    </source>
</evidence>
<evidence type="ECO:0000259" key="10">
    <source>
        <dbReference type="PROSITE" id="PS50262"/>
    </source>
</evidence>
<evidence type="ECO:0000256" key="4">
    <source>
        <dbReference type="ARBA" id="ARBA00022989"/>
    </source>
</evidence>
<dbReference type="SUPFAM" id="SSF81321">
    <property type="entry name" value="Family A G protein-coupled receptor-like"/>
    <property type="match status" value="2"/>
</dbReference>
<feature type="transmembrane region" description="Helical" evidence="9">
    <location>
        <begin position="85"/>
        <end position="106"/>
    </location>
</feature>
<evidence type="ECO:0000256" key="9">
    <source>
        <dbReference type="SAM" id="Phobius"/>
    </source>
</evidence>
<reference evidence="11" key="1">
    <citation type="submission" date="2023-01" db="EMBL/GenBank/DDBJ databases">
        <title>Genome assembly of the deep-sea coral Lophelia pertusa.</title>
        <authorList>
            <person name="Herrera S."/>
            <person name="Cordes E."/>
        </authorList>
    </citation>
    <scope>NUCLEOTIDE SEQUENCE</scope>
    <source>
        <strain evidence="11">USNM1676648</strain>
        <tissue evidence="11">Polyp</tissue>
    </source>
</reference>
<keyword evidence="6 9" id="KW-0472">Membrane</keyword>
<comment type="subcellular location">
    <subcellularLocation>
        <location evidence="1">Cell membrane</location>
        <topology evidence="1">Multi-pass membrane protein</topology>
    </subcellularLocation>
</comment>
<keyword evidence="5" id="KW-0297">G-protein coupled receptor</keyword>
<evidence type="ECO:0000256" key="7">
    <source>
        <dbReference type="ARBA" id="ARBA00023170"/>
    </source>
</evidence>
<evidence type="ECO:0000256" key="6">
    <source>
        <dbReference type="ARBA" id="ARBA00023136"/>
    </source>
</evidence>
<dbReference type="PANTHER" id="PTHR24228:SF59">
    <property type="entry name" value="NEUROPEPTIDE RECEPTOR 15"/>
    <property type="match status" value="1"/>
</dbReference>
<dbReference type="PANTHER" id="PTHR24228">
    <property type="entry name" value="B2 BRADYKININ RECEPTOR/ANGIOTENSIN II RECEPTOR"/>
    <property type="match status" value="1"/>
</dbReference>
<proteinExistence type="predicted"/>
<dbReference type="PRINTS" id="PR00237">
    <property type="entry name" value="GPCRRHODOPSN"/>
</dbReference>
<keyword evidence="12" id="KW-1185">Reference proteome</keyword>
<keyword evidence="4 9" id="KW-1133">Transmembrane helix</keyword>
<dbReference type="InterPro" id="IPR000276">
    <property type="entry name" value="GPCR_Rhodpsn"/>
</dbReference>
<keyword evidence="3 9" id="KW-0812">Transmembrane</keyword>
<keyword evidence="7 11" id="KW-0675">Receptor</keyword>
<accession>A0A9W9Z2R6</accession>
<evidence type="ECO:0000313" key="12">
    <source>
        <dbReference type="Proteomes" id="UP001163046"/>
    </source>
</evidence>
<gene>
    <name evidence="11" type="primary">MTNR1A_2</name>
    <name evidence="11" type="ORF">OS493_007365</name>
</gene>
<dbReference type="EMBL" id="MU826828">
    <property type="protein sequence ID" value="KAJ7374283.1"/>
    <property type="molecule type" value="Genomic_DNA"/>
</dbReference>
<dbReference type="InterPro" id="IPR017452">
    <property type="entry name" value="GPCR_Rhodpsn_7TM"/>
</dbReference>
<protein>
    <submittedName>
        <fullName evidence="11">Melatonin receptor</fullName>
    </submittedName>
</protein>
<evidence type="ECO:0000256" key="2">
    <source>
        <dbReference type="ARBA" id="ARBA00022475"/>
    </source>
</evidence>
<keyword evidence="8" id="KW-0807">Transducer</keyword>
<evidence type="ECO:0000256" key="1">
    <source>
        <dbReference type="ARBA" id="ARBA00004651"/>
    </source>
</evidence>
<dbReference type="Gene3D" id="1.20.1070.10">
    <property type="entry name" value="Rhodopsin 7-helix transmembrane proteins"/>
    <property type="match status" value="2"/>
</dbReference>
<feature type="domain" description="G-protein coupled receptors family 1 profile" evidence="10">
    <location>
        <begin position="1"/>
        <end position="70"/>
    </location>
</feature>
<dbReference type="AlphaFoldDB" id="A0A9W9Z2R6"/>
<dbReference type="GO" id="GO:0004930">
    <property type="term" value="F:G protein-coupled receptor activity"/>
    <property type="evidence" value="ECO:0007669"/>
    <property type="project" value="UniProtKB-KW"/>
</dbReference>
<keyword evidence="2" id="KW-1003">Cell membrane</keyword>
<dbReference type="PROSITE" id="PS50262">
    <property type="entry name" value="G_PROTEIN_RECEP_F1_2"/>
    <property type="match status" value="1"/>
</dbReference>
<evidence type="ECO:0000313" key="11">
    <source>
        <dbReference type="EMBL" id="KAJ7374283.1"/>
    </source>
</evidence>
<sequence length="167" mass="18447">MRTFPANMLVASLAISDFSMGALTCFLGLTTLATSQYPFSDTACQYQGYMAVTLAVASMQTLALMAVNRHRGHDSWALDLPREAYVAYSFLGTISSALNPMIYGVLNKNFQNEYLKILRCSYCRLKMTVEPFNVENGANKIATALNDNAGKLIICLTVETNQEVDFK</sequence>
<evidence type="ECO:0000256" key="5">
    <source>
        <dbReference type="ARBA" id="ARBA00023040"/>
    </source>
</evidence>
<dbReference type="OrthoDB" id="5960450at2759"/>
<dbReference type="Pfam" id="PF00001">
    <property type="entry name" value="7tm_1"/>
    <property type="match status" value="1"/>
</dbReference>
<feature type="transmembrane region" description="Helical" evidence="9">
    <location>
        <begin position="6"/>
        <end position="34"/>
    </location>
</feature>
<dbReference type="Proteomes" id="UP001163046">
    <property type="component" value="Unassembled WGS sequence"/>
</dbReference>